<keyword evidence="2" id="KW-1185">Reference proteome</keyword>
<comment type="caution">
    <text evidence="1">The sequence shown here is derived from an EMBL/GenBank/DDBJ whole genome shotgun (WGS) entry which is preliminary data.</text>
</comment>
<evidence type="ECO:0000313" key="2">
    <source>
        <dbReference type="Proteomes" id="UP000785679"/>
    </source>
</evidence>
<gene>
    <name evidence="1" type="ORF">FGO68_gene13149</name>
</gene>
<organism evidence="1 2">
    <name type="scientific">Halteria grandinella</name>
    <dbReference type="NCBI Taxonomy" id="5974"/>
    <lineage>
        <taxon>Eukaryota</taxon>
        <taxon>Sar</taxon>
        <taxon>Alveolata</taxon>
        <taxon>Ciliophora</taxon>
        <taxon>Intramacronucleata</taxon>
        <taxon>Spirotrichea</taxon>
        <taxon>Stichotrichia</taxon>
        <taxon>Sporadotrichida</taxon>
        <taxon>Halteriidae</taxon>
        <taxon>Halteria</taxon>
    </lineage>
</organism>
<accession>A0A8J8T1M1</accession>
<name>A0A8J8T1M1_HALGN</name>
<sequence length="195" mass="22653">MLTAIDLPKDWYQLKINSKQTIYVNILEQVCTFAPVFHIRDMNKVMGGILGWSFDNKKIEVELEKLRKTLNLQNLPENCLYDPETASEEQRRQFEDQQREVARLNIGLEEEISRLQQRVELELKDVTGEYKDEVSLLNQISAAFFQCTPDYKMIKPLLCQPCRDSSAQSLLTIGPLVRVQGRIRSRLSSLLLLKH</sequence>
<dbReference type="AlphaFoldDB" id="A0A8J8T1M1"/>
<proteinExistence type="predicted"/>
<dbReference type="Proteomes" id="UP000785679">
    <property type="component" value="Unassembled WGS sequence"/>
</dbReference>
<protein>
    <submittedName>
        <fullName evidence="1">Uncharacterized protein</fullName>
    </submittedName>
</protein>
<reference evidence="1" key="1">
    <citation type="submission" date="2019-06" db="EMBL/GenBank/DDBJ databases">
        <authorList>
            <person name="Zheng W."/>
        </authorList>
    </citation>
    <scope>NUCLEOTIDE SEQUENCE</scope>
    <source>
        <strain evidence="1">QDHG01</strain>
    </source>
</reference>
<evidence type="ECO:0000313" key="1">
    <source>
        <dbReference type="EMBL" id="TNV78560.1"/>
    </source>
</evidence>
<dbReference type="EMBL" id="RRYP01010168">
    <property type="protein sequence ID" value="TNV78560.1"/>
    <property type="molecule type" value="Genomic_DNA"/>
</dbReference>